<accession>I4C1Y2</accession>
<proteinExistence type="predicted"/>
<dbReference type="InterPro" id="IPR000014">
    <property type="entry name" value="PAS"/>
</dbReference>
<evidence type="ECO:0000256" key="6">
    <source>
        <dbReference type="SAM" id="Phobius"/>
    </source>
</evidence>
<dbReference type="SUPFAM" id="SSF55785">
    <property type="entry name" value="PYP-like sensor domain (PAS domain)"/>
    <property type="match status" value="2"/>
</dbReference>
<dbReference type="eggNOG" id="COG3290">
    <property type="taxonomic scope" value="Bacteria"/>
</dbReference>
<reference evidence="11" key="1">
    <citation type="submission" date="2012-06" db="EMBL/GenBank/DDBJ databases">
        <title>Complete sequence of chromosome of Desulfomonile tiedjei DSM 6799.</title>
        <authorList>
            <person name="Lucas S."/>
            <person name="Copeland A."/>
            <person name="Lapidus A."/>
            <person name="Glavina del Rio T."/>
            <person name="Dalin E."/>
            <person name="Tice H."/>
            <person name="Bruce D."/>
            <person name="Goodwin L."/>
            <person name="Pitluck S."/>
            <person name="Peters L."/>
            <person name="Ovchinnikova G."/>
            <person name="Zeytun A."/>
            <person name="Lu M."/>
            <person name="Kyrpides N."/>
            <person name="Mavromatis K."/>
            <person name="Ivanova N."/>
            <person name="Brettin T."/>
            <person name="Detter J.C."/>
            <person name="Han C."/>
            <person name="Larimer F."/>
            <person name="Land M."/>
            <person name="Hauser L."/>
            <person name="Markowitz V."/>
            <person name="Cheng J.-F."/>
            <person name="Hugenholtz P."/>
            <person name="Woyke T."/>
            <person name="Wu D."/>
            <person name="Spring S."/>
            <person name="Schroeder M."/>
            <person name="Brambilla E."/>
            <person name="Klenk H.-P."/>
            <person name="Eisen J.A."/>
        </authorList>
    </citation>
    <scope>NUCLEOTIDE SEQUENCE [LARGE SCALE GENOMIC DNA]</scope>
    <source>
        <strain evidence="11">ATCC 49306 / DSM 6799 / DCB-1</strain>
    </source>
</reference>
<evidence type="ECO:0000256" key="3">
    <source>
        <dbReference type="ARBA" id="ARBA00022553"/>
    </source>
</evidence>
<keyword evidence="6" id="KW-0472">Membrane</keyword>
<dbReference type="PROSITE" id="PS50113">
    <property type="entry name" value="PAC"/>
    <property type="match status" value="2"/>
</dbReference>
<dbReference type="SUPFAM" id="SSF47384">
    <property type="entry name" value="Homodimeric domain of signal transducing histidine kinase"/>
    <property type="match status" value="1"/>
</dbReference>
<evidence type="ECO:0000256" key="4">
    <source>
        <dbReference type="ARBA" id="ARBA00022679"/>
    </source>
</evidence>
<dbReference type="Pfam" id="PF00512">
    <property type="entry name" value="HisKA"/>
    <property type="match status" value="1"/>
</dbReference>
<dbReference type="FunFam" id="3.30.565.10:FF:000006">
    <property type="entry name" value="Sensor histidine kinase WalK"/>
    <property type="match status" value="1"/>
</dbReference>
<feature type="domain" description="Histidine kinase" evidence="7">
    <location>
        <begin position="646"/>
        <end position="859"/>
    </location>
</feature>
<dbReference type="InterPro" id="IPR035965">
    <property type="entry name" value="PAS-like_dom_sf"/>
</dbReference>
<dbReference type="InterPro" id="IPR036097">
    <property type="entry name" value="HisK_dim/P_sf"/>
</dbReference>
<dbReference type="EC" id="2.7.13.3" evidence="2"/>
<dbReference type="InterPro" id="IPR052162">
    <property type="entry name" value="Sensor_kinase/Photoreceptor"/>
</dbReference>
<dbReference type="EMBL" id="CP003360">
    <property type="protein sequence ID" value="AFM23573.1"/>
    <property type="molecule type" value="Genomic_DNA"/>
</dbReference>
<dbReference type="InterPro" id="IPR004358">
    <property type="entry name" value="Sig_transdc_His_kin-like_C"/>
</dbReference>
<dbReference type="Proteomes" id="UP000006055">
    <property type="component" value="Chromosome"/>
</dbReference>
<dbReference type="GO" id="GO:0000155">
    <property type="term" value="F:phosphorelay sensor kinase activity"/>
    <property type="evidence" value="ECO:0007669"/>
    <property type="project" value="InterPro"/>
</dbReference>
<evidence type="ECO:0000256" key="1">
    <source>
        <dbReference type="ARBA" id="ARBA00000085"/>
    </source>
</evidence>
<gene>
    <name evidence="10" type="ordered locus">Desti_0849</name>
</gene>
<dbReference type="InterPro" id="IPR003594">
    <property type="entry name" value="HATPase_dom"/>
</dbReference>
<protein>
    <recommendedName>
        <fullName evidence="2">histidine kinase</fullName>
        <ecNumber evidence="2">2.7.13.3</ecNumber>
    </recommendedName>
</protein>
<comment type="catalytic activity">
    <reaction evidence="1">
        <text>ATP + protein L-histidine = ADP + protein N-phospho-L-histidine.</text>
        <dbReference type="EC" id="2.7.13.3"/>
    </reaction>
</comment>
<dbReference type="PROSITE" id="PS50112">
    <property type="entry name" value="PAS"/>
    <property type="match status" value="1"/>
</dbReference>
<keyword evidence="4" id="KW-0808">Transferase</keyword>
<dbReference type="CDD" id="cd18773">
    <property type="entry name" value="PDC1_HK_sensor"/>
    <property type="match status" value="1"/>
</dbReference>
<dbReference type="PRINTS" id="PR00344">
    <property type="entry name" value="BCTRLSENSOR"/>
</dbReference>
<evidence type="ECO:0000259" key="7">
    <source>
        <dbReference type="PROSITE" id="PS50109"/>
    </source>
</evidence>
<keyword evidence="6" id="KW-0812">Transmembrane</keyword>
<dbReference type="Gene3D" id="3.30.450.20">
    <property type="entry name" value="PAS domain"/>
    <property type="match status" value="3"/>
</dbReference>
<evidence type="ECO:0000313" key="10">
    <source>
        <dbReference type="EMBL" id="AFM23573.1"/>
    </source>
</evidence>
<organism evidence="10 11">
    <name type="scientific">Desulfomonile tiedjei (strain ATCC 49306 / DSM 6799 / DCB-1)</name>
    <dbReference type="NCBI Taxonomy" id="706587"/>
    <lineage>
        <taxon>Bacteria</taxon>
        <taxon>Pseudomonadati</taxon>
        <taxon>Thermodesulfobacteriota</taxon>
        <taxon>Desulfomonilia</taxon>
        <taxon>Desulfomonilales</taxon>
        <taxon>Desulfomonilaceae</taxon>
        <taxon>Desulfomonile</taxon>
    </lineage>
</organism>
<dbReference type="PANTHER" id="PTHR43304:SF1">
    <property type="entry name" value="PAC DOMAIN-CONTAINING PROTEIN"/>
    <property type="match status" value="1"/>
</dbReference>
<dbReference type="KEGG" id="dti:Desti_0849"/>
<dbReference type="STRING" id="706587.Desti_0849"/>
<feature type="domain" description="PAC" evidence="9">
    <location>
        <begin position="420"/>
        <end position="472"/>
    </location>
</feature>
<dbReference type="InterPro" id="IPR000700">
    <property type="entry name" value="PAS-assoc_C"/>
</dbReference>
<feature type="transmembrane region" description="Helical" evidence="6">
    <location>
        <begin position="12"/>
        <end position="33"/>
    </location>
</feature>
<dbReference type="Gene3D" id="3.30.565.10">
    <property type="entry name" value="Histidine kinase-like ATPase, C-terminal domain"/>
    <property type="match status" value="1"/>
</dbReference>
<dbReference type="CDD" id="cd00130">
    <property type="entry name" value="PAS"/>
    <property type="match status" value="1"/>
</dbReference>
<dbReference type="PANTHER" id="PTHR43304">
    <property type="entry name" value="PHYTOCHROME-LIKE PROTEIN CPH1"/>
    <property type="match status" value="1"/>
</dbReference>
<dbReference type="SUPFAM" id="SSF55874">
    <property type="entry name" value="ATPase domain of HSP90 chaperone/DNA topoisomerase II/histidine kinase"/>
    <property type="match status" value="1"/>
</dbReference>
<evidence type="ECO:0000259" key="9">
    <source>
        <dbReference type="PROSITE" id="PS50113"/>
    </source>
</evidence>
<feature type="transmembrane region" description="Helical" evidence="6">
    <location>
        <begin position="300"/>
        <end position="321"/>
    </location>
</feature>
<evidence type="ECO:0000313" key="11">
    <source>
        <dbReference type="Proteomes" id="UP000006055"/>
    </source>
</evidence>
<dbReference type="SMART" id="SM00091">
    <property type="entry name" value="PAS"/>
    <property type="match status" value="2"/>
</dbReference>
<name>I4C1Y2_DESTA</name>
<dbReference type="GO" id="GO:0006355">
    <property type="term" value="P:regulation of DNA-templated transcription"/>
    <property type="evidence" value="ECO:0007669"/>
    <property type="project" value="InterPro"/>
</dbReference>
<dbReference type="InterPro" id="IPR036890">
    <property type="entry name" value="HATPase_C_sf"/>
</dbReference>
<sequence>MSKPVHDNNVAWPWLSLFIGICLGLVIGGYKYYQFEAGRISEEKYERLAAIGELKANQIQKWREENLRDIVAFAKAPFFRRELQKWLGNRSDIVIEKELQQYFLVQKENYNYTDILLTDSDGRFLLSANNRSDALSPTEESIIKTVLGKRIALIGDLYRSQQGIPELDVAVPIFDENRRAIAVLVGKINAEDLLYPLIEFWPTSSKTAETLLVRKDGEEVLFLNKLRHLPHSALSFRQPLNSSDLPAARAISGEKGVFRGKDYRGIDVLADLRSIVDSSWFMVAKVDASEIFAEIRYRGAVVFSFAILSILLTASAIAYGYRHRQATLYRNLYQLEQKQRETQEQFRTILYSIGDAVITTDTNGLVQQMNPVAERLTGWSEQEAKGQAIETVFNIVNESTREPVENPQKKVFRDGVISGLANHALLIARNGAEYPIADNAAPVRNEKGEIMGVVLVFRDQIEERKTAKQLMEAHANMETKVFNRTAQLSVANEKLMLEIEQRKLAEASVAKERQRFFDVMETLPVYIVLLTSDYHVLFENRVFRERFGQSNGKRCFEFLFNRTEPCENCETYGVLKTNESHHWEWTGPDGRDYDIYDFPFVDSDGSSLILEMGIDITERKQAEDALKQTLLDLTRSNSDLEHFAYVASHDLQEPLRTVTTALQIFEKKHRGKFDEDSDQLVDFAVEGAKKMRALIQDLLAYSRLNTRGKPFGAVDMQEILDQCLFSLKTLIEEKGSEVTSDHMPTILGDAVQLFQLFQNLIGNAIKFGPAKSPKVHVSAQQIGNEWIFSVKDNGIGIEEKYFDRIFVIFQQLSKKGPFHGTGMGLAIVKKIIERHHGRIWVESEVGVGSTFCFALPIDTNTSLHSKLDENPL</sequence>
<dbReference type="eggNOG" id="COG4251">
    <property type="taxonomic scope" value="Bacteria"/>
</dbReference>
<dbReference type="RefSeq" id="WP_014808729.1">
    <property type="nucleotide sequence ID" value="NC_018025.1"/>
</dbReference>
<dbReference type="InterPro" id="IPR005467">
    <property type="entry name" value="His_kinase_dom"/>
</dbReference>
<dbReference type="InterPro" id="IPR013767">
    <property type="entry name" value="PAS_fold"/>
</dbReference>
<keyword evidence="11" id="KW-1185">Reference proteome</keyword>
<dbReference type="Pfam" id="PF02518">
    <property type="entry name" value="HATPase_c"/>
    <property type="match status" value="1"/>
</dbReference>
<keyword evidence="5" id="KW-0418">Kinase</keyword>
<dbReference type="Gene3D" id="1.10.287.130">
    <property type="match status" value="1"/>
</dbReference>
<dbReference type="SMART" id="SM00387">
    <property type="entry name" value="HATPase_c"/>
    <property type="match status" value="1"/>
</dbReference>
<evidence type="ECO:0000259" key="8">
    <source>
        <dbReference type="PROSITE" id="PS50112"/>
    </source>
</evidence>
<dbReference type="NCBIfam" id="TIGR00229">
    <property type="entry name" value="sensory_box"/>
    <property type="match status" value="1"/>
</dbReference>
<dbReference type="CDD" id="cd00082">
    <property type="entry name" value="HisKA"/>
    <property type="match status" value="1"/>
</dbReference>
<dbReference type="OrthoDB" id="5499652at2"/>
<dbReference type="HOGENOM" id="CLU_000445_114_71_7"/>
<evidence type="ECO:0000256" key="5">
    <source>
        <dbReference type="ARBA" id="ARBA00022777"/>
    </source>
</evidence>
<dbReference type="SMART" id="SM00388">
    <property type="entry name" value="HisKA"/>
    <property type="match status" value="1"/>
</dbReference>
<keyword evidence="6" id="KW-1133">Transmembrane helix</keyword>
<dbReference type="Pfam" id="PF00989">
    <property type="entry name" value="PAS"/>
    <property type="match status" value="1"/>
</dbReference>
<feature type="domain" description="PAS" evidence="8">
    <location>
        <begin position="342"/>
        <end position="415"/>
    </location>
</feature>
<evidence type="ECO:0000256" key="2">
    <source>
        <dbReference type="ARBA" id="ARBA00012438"/>
    </source>
</evidence>
<dbReference type="InterPro" id="IPR003661">
    <property type="entry name" value="HisK_dim/P_dom"/>
</dbReference>
<dbReference type="AlphaFoldDB" id="I4C1Y2"/>
<dbReference type="eggNOG" id="COG4191">
    <property type="taxonomic scope" value="Bacteria"/>
</dbReference>
<dbReference type="PROSITE" id="PS50109">
    <property type="entry name" value="HIS_KIN"/>
    <property type="match status" value="1"/>
</dbReference>
<dbReference type="Pfam" id="PF13426">
    <property type="entry name" value="PAS_9"/>
    <property type="match status" value="1"/>
</dbReference>
<keyword evidence="3" id="KW-0597">Phosphoprotein</keyword>
<dbReference type="PATRIC" id="fig|706587.4.peg.968"/>
<feature type="domain" description="PAC" evidence="9">
    <location>
        <begin position="576"/>
        <end position="628"/>
    </location>
</feature>